<sequence>MKSPIESLVSWINSFNPYSPDKLAPAAGGNPLPLTTEGSNSKMPWVFAGFFVAFAGWAVIAPIDSGVVLNGVVVVQGNRKVVQHPLGGVVSSIMVKEGSHVRAGDLLFKLNPLNTEANLAGAEVDYIEALVTESRLKSEREGAPEIRWDADLAPYTKDPRFEAAKAVQTGLFMARKGELKAQQGALSQQIAGLKAQNAGLEESQAPRTQQIALLSEEVRNNRELAAEGHVPRARVSELERQLAEANVSLSEMQAEKGKNLTAIAGLEFQLAQSKATWLKELETQLVDAEKSHISLKAKVASFKSELAQTDVRAPAAGIVVGLKVNTVGGVVAPGQTQMEIVPEDSPLIVEADVPTNMIDKVHAGLLADLRFSAFNTISTPVVAGRVKLVGADRQLAQPPVHPNDYYLAQVETSAQGVRQLDGKVIQAGMPVEVVVKTGERSFMSYLLKPLQDRLARSFKEGM</sequence>
<feature type="coiled-coil region" evidence="10">
    <location>
        <begin position="235"/>
        <end position="298"/>
    </location>
</feature>
<keyword evidence="4 9" id="KW-1003">Cell membrane</keyword>
<feature type="domain" description="AprE-like long alpha-helical hairpin" evidence="11">
    <location>
        <begin position="116"/>
        <end position="300"/>
    </location>
</feature>
<evidence type="ECO:0000313" key="14">
    <source>
        <dbReference type="Proteomes" id="UP000245081"/>
    </source>
</evidence>
<protein>
    <recommendedName>
        <fullName evidence="9">Membrane fusion protein (MFP) family protein</fullName>
    </recommendedName>
</protein>
<dbReference type="InterPro" id="IPR010129">
    <property type="entry name" value="T1SS_HlyD"/>
</dbReference>
<name>A0A2R5F9D1_9PROT</name>
<dbReference type="AlphaFoldDB" id="A0A2R5F9D1"/>
<dbReference type="PRINTS" id="PR01490">
    <property type="entry name" value="RTXTOXIND"/>
</dbReference>
<evidence type="ECO:0000313" key="13">
    <source>
        <dbReference type="EMBL" id="GBG14429.1"/>
    </source>
</evidence>
<evidence type="ECO:0000256" key="8">
    <source>
        <dbReference type="ARBA" id="ARBA00023136"/>
    </source>
</evidence>
<evidence type="ECO:0000256" key="6">
    <source>
        <dbReference type="ARBA" id="ARBA00022692"/>
    </source>
</evidence>
<evidence type="ECO:0000256" key="9">
    <source>
        <dbReference type="RuleBase" id="RU365093"/>
    </source>
</evidence>
<dbReference type="InterPro" id="IPR058982">
    <property type="entry name" value="Beta-barrel_AprE"/>
</dbReference>
<dbReference type="Proteomes" id="UP000245081">
    <property type="component" value="Unassembled WGS sequence"/>
</dbReference>
<keyword evidence="3 9" id="KW-0813">Transport</keyword>
<evidence type="ECO:0000256" key="2">
    <source>
        <dbReference type="ARBA" id="ARBA00009477"/>
    </source>
</evidence>
<dbReference type="SUPFAM" id="SSF111369">
    <property type="entry name" value="HlyD-like secretion proteins"/>
    <property type="match status" value="2"/>
</dbReference>
<dbReference type="PROSITE" id="PS00543">
    <property type="entry name" value="HLYD_FAMILY"/>
    <property type="match status" value="1"/>
</dbReference>
<evidence type="ECO:0000256" key="5">
    <source>
        <dbReference type="ARBA" id="ARBA00022519"/>
    </source>
</evidence>
<comment type="subcellular location">
    <subcellularLocation>
        <location evidence="1 9">Cell inner membrane</location>
        <topology evidence="1 9">Single-pass membrane protein</topology>
    </subcellularLocation>
</comment>
<keyword evidence="10" id="KW-0175">Coiled coil</keyword>
<dbReference type="Pfam" id="PF26002">
    <property type="entry name" value="Beta-barrel_AprE"/>
    <property type="match status" value="1"/>
</dbReference>
<comment type="caution">
    <text evidence="13">The sequence shown here is derived from an EMBL/GenBank/DDBJ whole genome shotgun (WGS) entry which is preliminary data.</text>
</comment>
<evidence type="ECO:0000256" key="1">
    <source>
        <dbReference type="ARBA" id="ARBA00004377"/>
    </source>
</evidence>
<dbReference type="PANTHER" id="PTHR30386:SF17">
    <property type="entry name" value="ALKALINE PROTEASE SECRETION PROTEIN APRE"/>
    <property type="match status" value="1"/>
</dbReference>
<dbReference type="GO" id="GO:0006508">
    <property type="term" value="P:proteolysis"/>
    <property type="evidence" value="ECO:0007669"/>
    <property type="project" value="UniProtKB-KW"/>
</dbReference>
<dbReference type="PANTHER" id="PTHR30386">
    <property type="entry name" value="MEMBRANE FUSION SUBUNIT OF EMRAB-TOLC MULTIDRUG EFFLUX PUMP"/>
    <property type="match status" value="1"/>
</dbReference>
<accession>A0A2R5F9D1</accession>
<evidence type="ECO:0000259" key="11">
    <source>
        <dbReference type="Pfam" id="PF25994"/>
    </source>
</evidence>
<comment type="similarity">
    <text evidence="2 9">Belongs to the membrane fusion protein (MFP) (TC 8.A.1) family.</text>
</comment>
<keyword evidence="7" id="KW-1133">Transmembrane helix</keyword>
<dbReference type="RefSeq" id="WP_181376236.1">
    <property type="nucleotide sequence ID" value="NZ_BDOQ01000007.1"/>
</dbReference>
<organism evidence="13 14">
    <name type="scientific">Novimethylophilus kurashikiensis</name>
    <dbReference type="NCBI Taxonomy" id="1825523"/>
    <lineage>
        <taxon>Bacteria</taxon>
        <taxon>Pseudomonadati</taxon>
        <taxon>Pseudomonadota</taxon>
        <taxon>Betaproteobacteria</taxon>
        <taxon>Nitrosomonadales</taxon>
        <taxon>Methylophilaceae</taxon>
        <taxon>Novimethylophilus</taxon>
    </lineage>
</organism>
<dbReference type="GO" id="GO:0009306">
    <property type="term" value="P:protein secretion"/>
    <property type="evidence" value="ECO:0007669"/>
    <property type="project" value="InterPro"/>
</dbReference>
<dbReference type="Pfam" id="PF25994">
    <property type="entry name" value="HH_AprE"/>
    <property type="match status" value="1"/>
</dbReference>
<dbReference type="GO" id="GO:0005886">
    <property type="term" value="C:plasma membrane"/>
    <property type="evidence" value="ECO:0007669"/>
    <property type="project" value="UniProtKB-SubCell"/>
</dbReference>
<feature type="domain" description="AprE-like beta-barrel" evidence="12">
    <location>
        <begin position="347"/>
        <end position="438"/>
    </location>
</feature>
<dbReference type="InterPro" id="IPR058781">
    <property type="entry name" value="HH_AprE-like"/>
</dbReference>
<keyword evidence="13" id="KW-0378">Hydrolase</keyword>
<keyword evidence="14" id="KW-1185">Reference proteome</keyword>
<dbReference type="InterPro" id="IPR006144">
    <property type="entry name" value="Secretion_HlyD_CS"/>
</dbReference>
<keyword evidence="6" id="KW-0812">Transmembrane</keyword>
<dbReference type="EMBL" id="BDOQ01000007">
    <property type="protein sequence ID" value="GBG14429.1"/>
    <property type="molecule type" value="Genomic_DNA"/>
</dbReference>
<evidence type="ECO:0000259" key="12">
    <source>
        <dbReference type="Pfam" id="PF26002"/>
    </source>
</evidence>
<keyword evidence="13" id="KW-0645">Protease</keyword>
<evidence type="ECO:0000256" key="7">
    <source>
        <dbReference type="ARBA" id="ARBA00022989"/>
    </source>
</evidence>
<evidence type="ECO:0000256" key="10">
    <source>
        <dbReference type="SAM" id="Coils"/>
    </source>
</evidence>
<proteinExistence type="inferred from homology"/>
<keyword evidence="8" id="KW-0472">Membrane</keyword>
<keyword evidence="5 9" id="KW-0997">Cell inner membrane</keyword>
<dbReference type="GO" id="GO:0008233">
    <property type="term" value="F:peptidase activity"/>
    <property type="evidence" value="ECO:0007669"/>
    <property type="project" value="UniProtKB-KW"/>
</dbReference>
<dbReference type="NCBIfam" id="TIGR01843">
    <property type="entry name" value="type_I_hlyD"/>
    <property type="match status" value="1"/>
</dbReference>
<reference evidence="13 14" key="1">
    <citation type="journal article" date="2018" name="Environ. Microbiol.">
        <title>Isolation and genomic characterization of Novimethylophilus kurashikiensis gen. nov. sp. nov., a new lanthanide-dependent methylotrophic species of Methylophilaceae.</title>
        <authorList>
            <person name="Lv H."/>
            <person name="Sahin N."/>
            <person name="Tani A."/>
        </authorList>
    </citation>
    <scope>NUCLEOTIDE SEQUENCE [LARGE SCALE GENOMIC DNA]</scope>
    <source>
        <strain evidence="13 14">La2-4</strain>
    </source>
</reference>
<evidence type="ECO:0000256" key="4">
    <source>
        <dbReference type="ARBA" id="ARBA00022475"/>
    </source>
</evidence>
<gene>
    <name evidence="13" type="primary">hasE</name>
    <name evidence="13" type="ORF">NMK_2028</name>
</gene>
<evidence type="ECO:0000256" key="3">
    <source>
        <dbReference type="ARBA" id="ARBA00022448"/>
    </source>
</evidence>
<dbReference type="InterPro" id="IPR050739">
    <property type="entry name" value="MFP"/>
</dbReference>
<dbReference type="Gene3D" id="2.40.50.100">
    <property type="match status" value="1"/>
</dbReference>